<dbReference type="Proteomes" id="UP000813824">
    <property type="component" value="Unassembled WGS sequence"/>
</dbReference>
<name>A0A8K0UJH3_9AGAR</name>
<gene>
    <name evidence="2" type="ORF">BXZ70DRAFT_352992</name>
</gene>
<comment type="caution">
    <text evidence="2">The sequence shown here is derived from an EMBL/GenBank/DDBJ whole genome shotgun (WGS) entry which is preliminary data.</text>
</comment>
<dbReference type="AlphaFoldDB" id="A0A8K0UJH3"/>
<evidence type="ECO:0000313" key="3">
    <source>
        <dbReference type="Proteomes" id="UP000813824"/>
    </source>
</evidence>
<protein>
    <submittedName>
        <fullName evidence="2">Uncharacterized protein</fullName>
    </submittedName>
</protein>
<dbReference type="OrthoDB" id="3245714at2759"/>
<organism evidence="2 3">
    <name type="scientific">Cristinia sonorae</name>
    <dbReference type="NCBI Taxonomy" id="1940300"/>
    <lineage>
        <taxon>Eukaryota</taxon>
        <taxon>Fungi</taxon>
        <taxon>Dikarya</taxon>
        <taxon>Basidiomycota</taxon>
        <taxon>Agaricomycotina</taxon>
        <taxon>Agaricomycetes</taxon>
        <taxon>Agaricomycetidae</taxon>
        <taxon>Agaricales</taxon>
        <taxon>Pleurotineae</taxon>
        <taxon>Stephanosporaceae</taxon>
        <taxon>Cristinia</taxon>
    </lineage>
</organism>
<reference evidence="2" key="1">
    <citation type="journal article" date="2021" name="New Phytol.">
        <title>Evolutionary innovations through gain and loss of genes in the ectomycorrhizal Boletales.</title>
        <authorList>
            <person name="Wu G."/>
            <person name="Miyauchi S."/>
            <person name="Morin E."/>
            <person name="Kuo A."/>
            <person name="Drula E."/>
            <person name="Varga T."/>
            <person name="Kohler A."/>
            <person name="Feng B."/>
            <person name="Cao Y."/>
            <person name="Lipzen A."/>
            <person name="Daum C."/>
            <person name="Hundley H."/>
            <person name="Pangilinan J."/>
            <person name="Johnson J."/>
            <person name="Barry K."/>
            <person name="LaButti K."/>
            <person name="Ng V."/>
            <person name="Ahrendt S."/>
            <person name="Min B."/>
            <person name="Choi I.G."/>
            <person name="Park H."/>
            <person name="Plett J.M."/>
            <person name="Magnuson J."/>
            <person name="Spatafora J.W."/>
            <person name="Nagy L.G."/>
            <person name="Henrissat B."/>
            <person name="Grigoriev I.V."/>
            <person name="Yang Z.L."/>
            <person name="Xu J."/>
            <person name="Martin F.M."/>
        </authorList>
    </citation>
    <scope>NUCLEOTIDE SEQUENCE</scope>
    <source>
        <strain evidence="2">KKN 215</strain>
    </source>
</reference>
<feature type="compositionally biased region" description="Low complexity" evidence="1">
    <location>
        <begin position="1"/>
        <end position="27"/>
    </location>
</feature>
<feature type="region of interest" description="Disordered" evidence="1">
    <location>
        <begin position="188"/>
        <end position="207"/>
    </location>
</feature>
<dbReference type="EMBL" id="JAEVFJ010000025">
    <property type="protein sequence ID" value="KAH8094675.1"/>
    <property type="molecule type" value="Genomic_DNA"/>
</dbReference>
<evidence type="ECO:0000313" key="2">
    <source>
        <dbReference type="EMBL" id="KAH8094675.1"/>
    </source>
</evidence>
<feature type="region of interest" description="Disordered" evidence="1">
    <location>
        <begin position="51"/>
        <end position="112"/>
    </location>
</feature>
<proteinExistence type="predicted"/>
<evidence type="ECO:0000256" key="1">
    <source>
        <dbReference type="SAM" id="MobiDB-lite"/>
    </source>
</evidence>
<keyword evidence="3" id="KW-1185">Reference proteome</keyword>
<sequence>MPFFSKSKNNNTTTTTGSSTMPTTTINPATVNNTVTAHSDTGVAHTLKDVREFEHGRQKAKKTARTQSWREDKAVRRSMKVAGLATAPPPQPTKRTRGSFQAPPPSDRPDREDEWAAIDAEQELFKEFIEEHEGNRIVRSESGGLEVDLTNLMKPAKARKSKRVVGDFEVLPSLRQVVALDDRLDGELEADEPWEHLSATDEDDSKDASYAKVAAFAC</sequence>
<feature type="region of interest" description="Disordered" evidence="1">
    <location>
        <begin position="1"/>
        <end position="29"/>
    </location>
</feature>
<accession>A0A8K0UJH3</accession>